<name>A0ABP9ECP9_9GAMM</name>
<dbReference type="InterPro" id="IPR025218">
    <property type="entry name" value="DUF4426"/>
</dbReference>
<dbReference type="Pfam" id="PF14467">
    <property type="entry name" value="DUF4426"/>
    <property type="match status" value="1"/>
</dbReference>
<dbReference type="Gene3D" id="2.60.40.3340">
    <property type="entry name" value="Domain of unknown function DUF4426"/>
    <property type="match status" value="1"/>
</dbReference>
<dbReference type="RefSeq" id="WP_345333263.1">
    <property type="nucleotide sequence ID" value="NZ_BAABJZ010000006.1"/>
</dbReference>
<keyword evidence="1" id="KW-0732">Signal</keyword>
<dbReference type="Proteomes" id="UP001499988">
    <property type="component" value="Unassembled WGS sequence"/>
</dbReference>
<feature type="signal peptide" evidence="1">
    <location>
        <begin position="1"/>
        <end position="21"/>
    </location>
</feature>
<accession>A0ABP9ECP9</accession>
<evidence type="ECO:0000259" key="2">
    <source>
        <dbReference type="Pfam" id="PF14467"/>
    </source>
</evidence>
<proteinExistence type="predicted"/>
<comment type="caution">
    <text evidence="3">The sequence shown here is derived from an EMBL/GenBank/DDBJ whole genome shotgun (WGS) entry which is preliminary data.</text>
</comment>
<evidence type="ECO:0000256" key="1">
    <source>
        <dbReference type="SAM" id="SignalP"/>
    </source>
</evidence>
<reference evidence="4" key="1">
    <citation type="journal article" date="2019" name="Int. J. Syst. Evol. Microbiol.">
        <title>The Global Catalogue of Microorganisms (GCM) 10K type strain sequencing project: providing services to taxonomists for standard genome sequencing and annotation.</title>
        <authorList>
            <consortium name="The Broad Institute Genomics Platform"/>
            <consortium name="The Broad Institute Genome Sequencing Center for Infectious Disease"/>
            <person name="Wu L."/>
            <person name="Ma J."/>
        </authorList>
    </citation>
    <scope>NUCLEOTIDE SEQUENCE [LARGE SCALE GENOMIC DNA]</scope>
    <source>
        <strain evidence="4">JCM 18401</strain>
    </source>
</reference>
<feature type="chain" id="PRO_5046182830" evidence="1">
    <location>
        <begin position="22"/>
        <end position="146"/>
    </location>
</feature>
<protein>
    <submittedName>
        <fullName evidence="3">DUF4426 domain-containing protein</fullName>
    </submittedName>
</protein>
<dbReference type="EMBL" id="BAABJZ010000006">
    <property type="protein sequence ID" value="GAA4875519.1"/>
    <property type="molecule type" value="Genomic_DNA"/>
</dbReference>
<sequence>MFRALMSLLIASLFLLAPASAEQKLQVGDYAIHYVSFGSTFLTPQIAKNYGITRSRYTGLVNVSVIDTSQPTDETHAVPVAISGTARNLLGSSKTLEFKEIREGDAIYYIAELSHSNEETFTFNIELSNGSDLNTKLRFEQKFYVD</sequence>
<keyword evidence="4" id="KW-1185">Reference proteome</keyword>
<gene>
    <name evidence="3" type="ORF">GCM10023333_06000</name>
</gene>
<organism evidence="3 4">
    <name type="scientific">Ferrimonas pelagia</name>
    <dbReference type="NCBI Taxonomy" id="1177826"/>
    <lineage>
        <taxon>Bacteria</taxon>
        <taxon>Pseudomonadati</taxon>
        <taxon>Pseudomonadota</taxon>
        <taxon>Gammaproteobacteria</taxon>
        <taxon>Alteromonadales</taxon>
        <taxon>Ferrimonadaceae</taxon>
        <taxon>Ferrimonas</taxon>
    </lineage>
</organism>
<feature type="domain" description="DUF4426" evidence="2">
    <location>
        <begin position="26"/>
        <end position="146"/>
    </location>
</feature>
<evidence type="ECO:0000313" key="3">
    <source>
        <dbReference type="EMBL" id="GAA4875519.1"/>
    </source>
</evidence>
<evidence type="ECO:0000313" key="4">
    <source>
        <dbReference type="Proteomes" id="UP001499988"/>
    </source>
</evidence>